<dbReference type="InterPro" id="IPR059242">
    <property type="entry name" value="mS23_dom"/>
</dbReference>
<evidence type="ECO:0000256" key="1">
    <source>
        <dbReference type="ARBA" id="ARBA00004173"/>
    </source>
</evidence>
<evidence type="ECO:0000256" key="2">
    <source>
        <dbReference type="ARBA" id="ARBA00009864"/>
    </source>
</evidence>
<reference evidence="8" key="2">
    <citation type="submission" date="2025-09" db="UniProtKB">
        <authorList>
            <consortium name="Ensembl"/>
        </authorList>
    </citation>
    <scope>IDENTIFICATION</scope>
</reference>
<dbReference type="PANTHER" id="PTHR15925">
    <property type="entry name" value="MITOCHONDRIAL RIBOSOMAL PROTEIN S23"/>
    <property type="match status" value="1"/>
</dbReference>
<dbReference type="CDD" id="cd23701">
    <property type="entry name" value="At1g26750"/>
    <property type="match status" value="1"/>
</dbReference>
<keyword evidence="3" id="KW-0689">Ribosomal protein</keyword>
<dbReference type="GO" id="GO:0005739">
    <property type="term" value="C:mitochondrion"/>
    <property type="evidence" value="ECO:0007669"/>
    <property type="project" value="InterPro"/>
</dbReference>
<keyword evidence="5" id="KW-0687">Ribonucleoprotein</keyword>
<evidence type="ECO:0000256" key="6">
    <source>
        <dbReference type="ARBA" id="ARBA00035137"/>
    </source>
</evidence>
<feature type="domain" description="Small ribosomal subunit protein mS23 conserved" evidence="7">
    <location>
        <begin position="7"/>
        <end position="123"/>
    </location>
</feature>
<dbReference type="GO" id="GO:0006412">
    <property type="term" value="P:translation"/>
    <property type="evidence" value="ECO:0007669"/>
    <property type="project" value="InterPro"/>
</dbReference>
<keyword evidence="4" id="KW-0496">Mitochondrion</keyword>
<proteinExistence type="inferred from homology"/>
<dbReference type="STRING" id="94237.ENSMMOP00000006432"/>
<dbReference type="InterPro" id="IPR023611">
    <property type="entry name" value="mS23_dom_met"/>
</dbReference>
<evidence type="ECO:0000256" key="3">
    <source>
        <dbReference type="ARBA" id="ARBA00022980"/>
    </source>
</evidence>
<evidence type="ECO:0000313" key="9">
    <source>
        <dbReference type="Proteomes" id="UP000261620"/>
    </source>
</evidence>
<dbReference type="GO" id="GO:0003735">
    <property type="term" value="F:structural constituent of ribosome"/>
    <property type="evidence" value="ECO:0007669"/>
    <property type="project" value="InterPro"/>
</dbReference>
<dbReference type="Proteomes" id="UP000261620">
    <property type="component" value="Unplaced"/>
</dbReference>
<dbReference type="GO" id="GO:0005840">
    <property type="term" value="C:ribosome"/>
    <property type="evidence" value="ECO:0007669"/>
    <property type="project" value="InterPro"/>
</dbReference>
<dbReference type="InterPro" id="IPR019520">
    <property type="entry name" value="Ribosomal_mS23_met"/>
</dbReference>
<protein>
    <recommendedName>
        <fullName evidence="6">Small ribosomal subunit protein mS23</fullName>
    </recommendedName>
</protein>
<dbReference type="AlphaFoldDB" id="A0A3Q3W456"/>
<dbReference type="Pfam" id="PF10484">
    <property type="entry name" value="MRP-S23"/>
    <property type="match status" value="1"/>
</dbReference>
<dbReference type="PANTHER" id="PTHR15925:SF2">
    <property type="entry name" value="SMALL RIBOSOMAL SUBUNIT PROTEIN MS23"/>
    <property type="match status" value="1"/>
</dbReference>
<name>A0A3Q3W456_MOLML</name>
<comment type="similarity">
    <text evidence="2">Belongs to the mitochondrion-specific ribosomal protein mS23 family.</text>
</comment>
<keyword evidence="9" id="KW-1185">Reference proteome</keyword>
<dbReference type="Ensembl" id="ENSMMOT00000006548.1">
    <property type="protein sequence ID" value="ENSMMOP00000006432.1"/>
    <property type="gene ID" value="ENSMMOG00000005033.1"/>
</dbReference>
<organism evidence="8 9">
    <name type="scientific">Mola mola</name>
    <name type="common">Ocean sunfish</name>
    <name type="synonym">Tetraodon mola</name>
    <dbReference type="NCBI Taxonomy" id="94237"/>
    <lineage>
        <taxon>Eukaryota</taxon>
        <taxon>Metazoa</taxon>
        <taxon>Chordata</taxon>
        <taxon>Craniata</taxon>
        <taxon>Vertebrata</taxon>
        <taxon>Euteleostomi</taxon>
        <taxon>Actinopterygii</taxon>
        <taxon>Neopterygii</taxon>
        <taxon>Teleostei</taxon>
        <taxon>Neoteleostei</taxon>
        <taxon>Acanthomorphata</taxon>
        <taxon>Eupercaria</taxon>
        <taxon>Tetraodontiformes</taxon>
        <taxon>Molidae</taxon>
        <taxon>Mola</taxon>
    </lineage>
</organism>
<evidence type="ECO:0000256" key="4">
    <source>
        <dbReference type="ARBA" id="ARBA00023128"/>
    </source>
</evidence>
<reference evidence="8" key="1">
    <citation type="submission" date="2025-08" db="UniProtKB">
        <authorList>
            <consortium name="Ensembl"/>
        </authorList>
    </citation>
    <scope>IDENTIFICATION</scope>
</reference>
<evidence type="ECO:0000256" key="5">
    <source>
        <dbReference type="ARBA" id="ARBA00023274"/>
    </source>
</evidence>
<comment type="subcellular location">
    <subcellularLocation>
        <location evidence="1">Mitochondrion</location>
    </subcellularLocation>
</comment>
<evidence type="ECO:0000313" key="8">
    <source>
        <dbReference type="Ensembl" id="ENSMMOP00000006432.1"/>
    </source>
</evidence>
<evidence type="ECO:0000259" key="7">
    <source>
        <dbReference type="Pfam" id="PF10484"/>
    </source>
</evidence>
<accession>A0A3Q3W456</accession>
<sequence length="200" mass="22876">MSESQIRVRDLMRSGVIKPQEKPIWYDVYGAFPPKREPLHVKSLIRPCTKKDDTVPEIFYGEDAVRARFFVLYGMGPRPFDLSKSNFVSTCQRFVEKYTEFKSYSELDDATAFEETGKALLTDGIVLRRRGAPSVRDLQPEHFLNSPNVIIAFLNMLNHILYITIWIDATDVRSTTPARNITSALQGFPSIFTSLILTHL</sequence>